<dbReference type="EMBL" id="WNJO01000009">
    <property type="protein sequence ID" value="MTV82654.1"/>
    <property type="molecule type" value="Genomic_DNA"/>
</dbReference>
<accession>A0A7X2XVX0</accession>
<feature type="domain" description="Glycosyltransferase 2-like" evidence="1">
    <location>
        <begin position="11"/>
        <end position="151"/>
    </location>
</feature>
<protein>
    <submittedName>
        <fullName evidence="2">Glycosyltransferase</fullName>
    </submittedName>
</protein>
<dbReference type="InterPro" id="IPR001173">
    <property type="entry name" value="Glyco_trans_2-like"/>
</dbReference>
<comment type="caution">
    <text evidence="2">The sequence shown here is derived from an EMBL/GenBank/DDBJ whole genome shotgun (WGS) entry which is preliminary data.</text>
</comment>
<gene>
    <name evidence="2" type="ORF">GM612_08345</name>
</gene>
<dbReference type="AlphaFoldDB" id="A0A7X2XVX0"/>
<dbReference type="Pfam" id="PF00535">
    <property type="entry name" value="Glycos_transf_2"/>
    <property type="match status" value="1"/>
</dbReference>
<evidence type="ECO:0000259" key="1">
    <source>
        <dbReference type="Pfam" id="PF00535"/>
    </source>
</evidence>
<dbReference type="PANTHER" id="PTHR22916">
    <property type="entry name" value="GLYCOSYLTRANSFERASE"/>
    <property type="match status" value="1"/>
</dbReference>
<proteinExistence type="predicted"/>
<keyword evidence="2" id="KW-0808">Transferase</keyword>
<name>A0A7X2XVX0_9LACO</name>
<keyword evidence="3" id="KW-1185">Reference proteome</keyword>
<organism evidence="2 3">
    <name type="scientific">Secundilactobacillus folii</name>
    <dbReference type="NCBI Taxonomy" id="2678357"/>
    <lineage>
        <taxon>Bacteria</taxon>
        <taxon>Bacillati</taxon>
        <taxon>Bacillota</taxon>
        <taxon>Bacilli</taxon>
        <taxon>Lactobacillales</taxon>
        <taxon>Lactobacillaceae</taxon>
        <taxon>Secundilactobacillus</taxon>
    </lineage>
</organism>
<dbReference type="Gene3D" id="3.90.550.10">
    <property type="entry name" value="Spore Coat Polysaccharide Biosynthesis Protein SpsA, Chain A"/>
    <property type="match status" value="1"/>
</dbReference>
<dbReference type="GO" id="GO:0016740">
    <property type="term" value="F:transferase activity"/>
    <property type="evidence" value="ECO:0007669"/>
    <property type="project" value="UniProtKB-KW"/>
</dbReference>
<sequence>MVKMNQQILLSVIIPAANNQETIARAINSVKHLICEHEIIVIINNSQDGTSDIVKKIAQKDKKISLFHCSPGRSVARNVGLNKAKGKYIYFLDADDEGSLDFIKTGIDILEEAHGVTAVCSRSQVVNDNLHRTSMHLVNQRSVNGLFVRNPFMIESVIFKRVGTLIPFDESINYCEDWWFWVTNFEPSDFKTIDIISSIVHVTGKNSMANLKKVTYSELYMRLRIMKRFHKKNLSDFWKDLKLVVKYYQCSREKVEHLWTEIPGVAVVGWALAKLPLLSTISKKKLYKSGMVKNYL</sequence>
<reference evidence="2 3" key="1">
    <citation type="submission" date="2019-11" db="EMBL/GenBank/DDBJ databases">
        <title>Lactobacillus sp. nov. CRM56-3, isolated from fermented tea leaves.</title>
        <authorList>
            <person name="Phuengjayaem S."/>
            <person name="Tanasupawat S."/>
        </authorList>
    </citation>
    <scope>NUCLEOTIDE SEQUENCE [LARGE SCALE GENOMIC DNA]</scope>
    <source>
        <strain evidence="2 3">CRM56-3</strain>
    </source>
</reference>
<dbReference type="SUPFAM" id="SSF53448">
    <property type="entry name" value="Nucleotide-diphospho-sugar transferases"/>
    <property type="match status" value="1"/>
</dbReference>
<evidence type="ECO:0000313" key="3">
    <source>
        <dbReference type="Proteomes" id="UP000466388"/>
    </source>
</evidence>
<dbReference type="Proteomes" id="UP000466388">
    <property type="component" value="Unassembled WGS sequence"/>
</dbReference>
<dbReference type="InterPro" id="IPR029044">
    <property type="entry name" value="Nucleotide-diphossugar_trans"/>
</dbReference>
<evidence type="ECO:0000313" key="2">
    <source>
        <dbReference type="EMBL" id="MTV82654.1"/>
    </source>
</evidence>